<feature type="region of interest" description="Disordered" evidence="1">
    <location>
        <begin position="297"/>
        <end position="380"/>
    </location>
</feature>
<sequence length="380" mass="41821">MLETGSKDSPTAAACMCLVVATLLAWIVLSNRASAVQYSQDNWHQSEATTYGMTTGETCAESPGTASINYDFWSVDVWAFYWPATDIAQVTCTLDGDPLEVRRPPNTTSNPHTVWHWLVCGAANLAWKNHTVEISVTDASQTKPFCLDRFDIVTSHSSQAVKGGLTSSSTPGANTMEKKASVGAIVGGTIGGILLLLLICGSIFLWWRHRKEQHRYIRTFDGDHGAYSSSVSAINDTLCVVRLDFDRRSTRENTIQSFFRRTLGLDKPRRRAASWVEPVRPAVHQVSLLPGRLHPIPSLHHGVHPEDLHHTRSLPPETDEKSTSQDLELMNPLPSEKGERGSLISPRLPRSESPQPLQVPDATSPHPTSTSPTFSVPSLR</sequence>
<keyword evidence="2" id="KW-0812">Transmembrane</keyword>
<dbReference type="AlphaFoldDB" id="A0A5C2S093"/>
<accession>A0A5C2S093</accession>
<name>A0A5C2S093_9APHY</name>
<evidence type="ECO:0000313" key="3">
    <source>
        <dbReference type="EMBL" id="RPD56711.1"/>
    </source>
</evidence>
<keyword evidence="2" id="KW-0472">Membrane</keyword>
<keyword evidence="4" id="KW-1185">Reference proteome</keyword>
<reference evidence="3" key="1">
    <citation type="journal article" date="2018" name="Genome Biol. Evol.">
        <title>Genomics and development of Lentinus tigrinus, a white-rot wood-decaying mushroom with dimorphic fruiting bodies.</title>
        <authorList>
            <person name="Wu B."/>
            <person name="Xu Z."/>
            <person name="Knudson A."/>
            <person name="Carlson A."/>
            <person name="Chen N."/>
            <person name="Kovaka S."/>
            <person name="LaButti K."/>
            <person name="Lipzen A."/>
            <person name="Pennachio C."/>
            <person name="Riley R."/>
            <person name="Schakwitz W."/>
            <person name="Umezawa K."/>
            <person name="Ohm R.A."/>
            <person name="Grigoriev I.V."/>
            <person name="Nagy L.G."/>
            <person name="Gibbons J."/>
            <person name="Hibbett D."/>
        </authorList>
    </citation>
    <scope>NUCLEOTIDE SEQUENCE [LARGE SCALE GENOMIC DNA]</scope>
    <source>
        <strain evidence="3">ALCF2SS1-6</strain>
    </source>
</reference>
<dbReference type="EMBL" id="ML122286">
    <property type="protein sequence ID" value="RPD56711.1"/>
    <property type="molecule type" value="Genomic_DNA"/>
</dbReference>
<evidence type="ECO:0000256" key="2">
    <source>
        <dbReference type="SAM" id="Phobius"/>
    </source>
</evidence>
<keyword evidence="2" id="KW-1133">Transmembrane helix</keyword>
<feature type="transmembrane region" description="Helical" evidence="2">
    <location>
        <begin position="184"/>
        <end position="207"/>
    </location>
</feature>
<organism evidence="3 4">
    <name type="scientific">Lentinus tigrinus ALCF2SS1-6</name>
    <dbReference type="NCBI Taxonomy" id="1328759"/>
    <lineage>
        <taxon>Eukaryota</taxon>
        <taxon>Fungi</taxon>
        <taxon>Dikarya</taxon>
        <taxon>Basidiomycota</taxon>
        <taxon>Agaricomycotina</taxon>
        <taxon>Agaricomycetes</taxon>
        <taxon>Polyporales</taxon>
        <taxon>Polyporaceae</taxon>
        <taxon>Lentinus</taxon>
    </lineage>
</organism>
<gene>
    <name evidence="3" type="ORF">L227DRAFT_250523</name>
</gene>
<protein>
    <submittedName>
        <fullName evidence="3">Uncharacterized protein</fullName>
    </submittedName>
</protein>
<proteinExistence type="predicted"/>
<evidence type="ECO:0000313" key="4">
    <source>
        <dbReference type="Proteomes" id="UP000313359"/>
    </source>
</evidence>
<dbReference type="Proteomes" id="UP000313359">
    <property type="component" value="Unassembled WGS sequence"/>
</dbReference>
<feature type="compositionally biased region" description="Low complexity" evidence="1">
    <location>
        <begin position="363"/>
        <end position="380"/>
    </location>
</feature>
<dbReference type="OrthoDB" id="10404973at2759"/>
<evidence type="ECO:0000256" key="1">
    <source>
        <dbReference type="SAM" id="MobiDB-lite"/>
    </source>
</evidence>